<evidence type="ECO:0000313" key="2">
    <source>
        <dbReference type="EMBL" id="BCE35728.1"/>
    </source>
</evidence>
<dbReference type="RefSeq" id="WP_182872453.1">
    <property type="nucleotide sequence ID" value="NZ_AP022639.1"/>
</dbReference>
<dbReference type="AlphaFoldDB" id="A0A809YCM2"/>
<evidence type="ECO:0000256" key="1">
    <source>
        <dbReference type="SAM" id="MobiDB-lite"/>
    </source>
</evidence>
<gene>
    <name evidence="2" type="ORF">XF3B_07590</name>
</gene>
<feature type="compositionally biased region" description="Basic and acidic residues" evidence="1">
    <location>
        <begin position="219"/>
        <end position="231"/>
    </location>
</feature>
<accession>A0A809YCM2</accession>
<feature type="region of interest" description="Disordered" evidence="1">
    <location>
        <begin position="210"/>
        <end position="231"/>
    </location>
</feature>
<sequence length="231" mass="26129">MVDVRKRTLQWQENLERAKRPEDNEQQYPPVEVTTLPCHYEITAQLAARLNTEIANYNRHRNALSLWNALAICLENKIPVPDKVSEFFLDISQKLIGFARDGEKQASRSISNLVLGTISEDGGRGEFRSFQNIEKERDIVRRTGEIILQRIAGKLPALKSLEAIYETVAQEFSVEPEHVKRLFRLYEADAGSFGFRELLKAATSPPQVFASGLDTTHANPDDAIHSDDPPD</sequence>
<protein>
    <submittedName>
        <fullName evidence="2">Uncharacterized protein</fullName>
    </submittedName>
</protein>
<organism evidence="2">
    <name type="scientific">Bradyrhizobium diazoefficiens</name>
    <dbReference type="NCBI Taxonomy" id="1355477"/>
    <lineage>
        <taxon>Bacteria</taxon>
        <taxon>Pseudomonadati</taxon>
        <taxon>Pseudomonadota</taxon>
        <taxon>Alphaproteobacteria</taxon>
        <taxon>Hyphomicrobiales</taxon>
        <taxon>Nitrobacteraceae</taxon>
        <taxon>Bradyrhizobium</taxon>
    </lineage>
</organism>
<dbReference type="EMBL" id="AP023093">
    <property type="protein sequence ID" value="BCE35728.1"/>
    <property type="molecule type" value="Genomic_DNA"/>
</dbReference>
<reference evidence="2" key="1">
    <citation type="submission" date="2020-05" db="EMBL/GenBank/DDBJ databases">
        <title>Complete genome sequence of Bradyrhizobium diazoefficiens XF3 isolated from soybean nodule.</title>
        <authorList>
            <person name="Noda R."/>
            <person name="Kakizaki K."/>
            <person name="Minamisawa K."/>
        </authorList>
    </citation>
    <scope>NUCLEOTIDE SEQUENCE</scope>
    <source>
        <strain evidence="2">XF3</strain>
    </source>
</reference>
<name>A0A809YCM2_9BRAD</name>
<proteinExistence type="predicted"/>